<accession>A0A2K0T887</accession>
<gene>
    <name evidence="1" type="ORF">TGAMA5MH_06339</name>
</gene>
<dbReference type="Proteomes" id="UP000236546">
    <property type="component" value="Unassembled WGS sequence"/>
</dbReference>
<proteinExistence type="predicted"/>
<dbReference type="EMBL" id="MTYH01000054">
    <property type="protein sequence ID" value="PNP41746.1"/>
    <property type="molecule type" value="Genomic_DNA"/>
</dbReference>
<reference evidence="1 2" key="1">
    <citation type="submission" date="2017-02" db="EMBL/GenBank/DDBJ databases">
        <title>Genomes of Trichoderma spp. with biocontrol activity.</title>
        <authorList>
            <person name="Gardiner D."/>
            <person name="Kazan K."/>
            <person name="Vos C."/>
            <person name="Harvey P."/>
        </authorList>
    </citation>
    <scope>NUCLEOTIDE SEQUENCE [LARGE SCALE GENOMIC DNA]</scope>
    <source>
        <strain evidence="1 2">A5MH</strain>
    </source>
</reference>
<organism evidence="1 2">
    <name type="scientific">Trichoderma gamsii</name>
    <dbReference type="NCBI Taxonomy" id="398673"/>
    <lineage>
        <taxon>Eukaryota</taxon>
        <taxon>Fungi</taxon>
        <taxon>Dikarya</taxon>
        <taxon>Ascomycota</taxon>
        <taxon>Pezizomycotina</taxon>
        <taxon>Sordariomycetes</taxon>
        <taxon>Hypocreomycetidae</taxon>
        <taxon>Hypocreales</taxon>
        <taxon>Hypocreaceae</taxon>
        <taxon>Trichoderma</taxon>
    </lineage>
</organism>
<evidence type="ECO:0000313" key="1">
    <source>
        <dbReference type="EMBL" id="PNP41746.1"/>
    </source>
</evidence>
<evidence type="ECO:0000313" key="2">
    <source>
        <dbReference type="Proteomes" id="UP000236546"/>
    </source>
</evidence>
<dbReference type="AlphaFoldDB" id="A0A2K0T887"/>
<protein>
    <submittedName>
        <fullName evidence="1">Uncharacterized protein</fullName>
    </submittedName>
</protein>
<name>A0A2K0T887_9HYPO</name>
<sequence length="65" mass="7242">MTMVELQENSQSIRRVQLRFTARDVAHMTPGYGALIVAAHYTHSETYSISPSTNANAMSLKQSDK</sequence>
<comment type="caution">
    <text evidence="1">The sequence shown here is derived from an EMBL/GenBank/DDBJ whole genome shotgun (WGS) entry which is preliminary data.</text>
</comment>